<dbReference type="Pfam" id="PF13424">
    <property type="entry name" value="TPR_12"/>
    <property type="match status" value="1"/>
</dbReference>
<sequence length="185" mass="19946">MSISQTQSVPPPSITPELLDVAPTHSDSIKTIIVDSQNDRDRTTRVYISKPPTHHCPIVCRLPPSTSLFCHSLTTAVNVRPNPGPLASAAVMQGSDLQNRGLQAEKDGDFEEAEQLYLQAIQIREQGLGSDSVTTALTRNALGELYLKMGRLDDAETNLNLALGVRSTSGPPFDAAVTRETLGQL</sequence>
<dbReference type="EMBL" id="JASNQZ010000011">
    <property type="protein sequence ID" value="KAL0951204.1"/>
    <property type="molecule type" value="Genomic_DNA"/>
</dbReference>
<dbReference type="SUPFAM" id="SSF48452">
    <property type="entry name" value="TPR-like"/>
    <property type="match status" value="1"/>
</dbReference>
<dbReference type="InterPro" id="IPR019734">
    <property type="entry name" value="TPR_rpt"/>
</dbReference>
<dbReference type="Proteomes" id="UP001556367">
    <property type="component" value="Unassembled WGS sequence"/>
</dbReference>
<proteinExistence type="predicted"/>
<comment type="caution">
    <text evidence="1">The sequence shown here is derived from an EMBL/GenBank/DDBJ whole genome shotgun (WGS) entry which is preliminary data.</text>
</comment>
<gene>
    <name evidence="1" type="ORF">HGRIS_007930</name>
</gene>
<protein>
    <recommendedName>
        <fullName evidence="3">Tetratricopeptide repeat protein</fullName>
    </recommendedName>
</protein>
<organism evidence="1 2">
    <name type="scientific">Hohenbuehelia grisea</name>
    <dbReference type="NCBI Taxonomy" id="104357"/>
    <lineage>
        <taxon>Eukaryota</taxon>
        <taxon>Fungi</taxon>
        <taxon>Dikarya</taxon>
        <taxon>Basidiomycota</taxon>
        <taxon>Agaricomycotina</taxon>
        <taxon>Agaricomycetes</taxon>
        <taxon>Agaricomycetidae</taxon>
        <taxon>Agaricales</taxon>
        <taxon>Pleurotineae</taxon>
        <taxon>Pleurotaceae</taxon>
        <taxon>Hohenbuehelia</taxon>
    </lineage>
</organism>
<evidence type="ECO:0000313" key="2">
    <source>
        <dbReference type="Proteomes" id="UP001556367"/>
    </source>
</evidence>
<keyword evidence="2" id="KW-1185">Reference proteome</keyword>
<reference evidence="2" key="1">
    <citation type="submission" date="2024-06" db="EMBL/GenBank/DDBJ databases">
        <title>Multi-omics analyses provide insights into the biosynthesis of the anticancer antibiotic pleurotin in Hohenbuehelia grisea.</title>
        <authorList>
            <person name="Weaver J.A."/>
            <person name="Alberti F."/>
        </authorList>
    </citation>
    <scope>NUCLEOTIDE SEQUENCE [LARGE SCALE GENOMIC DNA]</scope>
    <source>
        <strain evidence="2">T-177</strain>
    </source>
</reference>
<accession>A0ABR3J6D8</accession>
<evidence type="ECO:0008006" key="3">
    <source>
        <dbReference type="Google" id="ProtNLM"/>
    </source>
</evidence>
<name>A0ABR3J6D8_9AGAR</name>
<dbReference type="Gene3D" id="1.25.40.10">
    <property type="entry name" value="Tetratricopeptide repeat domain"/>
    <property type="match status" value="1"/>
</dbReference>
<dbReference type="InterPro" id="IPR011990">
    <property type="entry name" value="TPR-like_helical_dom_sf"/>
</dbReference>
<evidence type="ECO:0000313" key="1">
    <source>
        <dbReference type="EMBL" id="KAL0951204.1"/>
    </source>
</evidence>
<dbReference type="SMART" id="SM00028">
    <property type="entry name" value="TPR"/>
    <property type="match status" value="2"/>
</dbReference>